<accession>A0A841PK38</accession>
<dbReference type="Proteomes" id="UP000556329">
    <property type="component" value="Unassembled WGS sequence"/>
</dbReference>
<proteinExistence type="predicted"/>
<name>A0A841PK38_9HYPH</name>
<organism evidence="1 2">
    <name type="scientific">Mesorhizobium sangaii</name>
    <dbReference type="NCBI Taxonomy" id="505389"/>
    <lineage>
        <taxon>Bacteria</taxon>
        <taxon>Pseudomonadati</taxon>
        <taxon>Pseudomonadota</taxon>
        <taxon>Alphaproteobacteria</taxon>
        <taxon>Hyphomicrobiales</taxon>
        <taxon>Phyllobacteriaceae</taxon>
        <taxon>Mesorhizobium</taxon>
    </lineage>
</organism>
<reference evidence="1 2" key="1">
    <citation type="submission" date="2020-08" db="EMBL/GenBank/DDBJ databases">
        <title>Genomic Encyclopedia of Type Strains, Phase IV (KMG-IV): sequencing the most valuable type-strain genomes for metagenomic binning, comparative biology and taxonomic classification.</title>
        <authorList>
            <person name="Goeker M."/>
        </authorList>
    </citation>
    <scope>NUCLEOTIDE SEQUENCE [LARGE SCALE GENOMIC DNA]</scope>
    <source>
        <strain evidence="1 2">DSM 100039</strain>
    </source>
</reference>
<evidence type="ECO:0000313" key="1">
    <source>
        <dbReference type="EMBL" id="MBB6414401.1"/>
    </source>
</evidence>
<dbReference type="AlphaFoldDB" id="A0A841PK38"/>
<gene>
    <name evidence="1" type="ORF">HNQ71_007111</name>
</gene>
<keyword evidence="2" id="KW-1185">Reference proteome</keyword>
<dbReference type="EMBL" id="JACHEF010000024">
    <property type="protein sequence ID" value="MBB6414401.1"/>
    <property type="molecule type" value="Genomic_DNA"/>
</dbReference>
<protein>
    <submittedName>
        <fullName evidence="1">Biotin carboxylase</fullName>
    </submittedName>
</protein>
<evidence type="ECO:0000313" key="2">
    <source>
        <dbReference type="Proteomes" id="UP000556329"/>
    </source>
</evidence>
<comment type="caution">
    <text evidence="1">The sequence shown here is derived from an EMBL/GenBank/DDBJ whole genome shotgun (WGS) entry which is preliminary data.</text>
</comment>
<sequence length="72" mass="7933">MARRALILVEATRSNGLLYIQAAQRLSLHPIALSADPVQYDYLEAEGVEAIRVDTDDLDALIRECSPAPCHL</sequence>